<keyword evidence="2" id="KW-1185">Reference proteome</keyword>
<sequence length="432" mass="47713">MEFARIPFVHRIPLFAGFTTHSSTQDFWRNPLRQCTWQLTLCLAVLFALHQTALAQTDSSPALYPGELTIQMPGALVSPASVPTLKEIAAMSGEEIPQPVAVIRVHSDANNHYAPTWSGDGTAIGFLRSDLQKGTRKAVLQQPGQAPVTIYDDRTSFEDMVTWSSGPRSLMVFESNNEPNGSNNVHQTSIASPPQRITSGNGVIEFPAIHSSGQSSTLVFRRDRELYLATYRPDSALAESVDSIGEGEEAQLSPNGRFMAIVRRNESGNEYRLVIRETAGEREKTLCVATDAIIRNPRISPRGNEIAFHRRDIQNNRWALWVIPTSASEGDSSARELLADIRVQEDFRHVGPTWSPHSSGLWCFANTNAQAHYPLQFVRVSDASSFTVEYPLPITSASEAACNPVVRRPVLLFAGHTSKPRDIFAIVLSHQP</sequence>
<dbReference type="Proteomes" id="UP000320176">
    <property type="component" value="Unassembled WGS sequence"/>
</dbReference>
<protein>
    <submittedName>
        <fullName evidence="1">Translocation protein TolB</fullName>
    </submittedName>
</protein>
<dbReference type="RefSeq" id="WP_146518842.1">
    <property type="nucleotide sequence ID" value="NZ_CP151726.1"/>
</dbReference>
<organism evidence="1 2">
    <name type="scientific">Stieleria varia</name>
    <dbReference type="NCBI Taxonomy" id="2528005"/>
    <lineage>
        <taxon>Bacteria</taxon>
        <taxon>Pseudomonadati</taxon>
        <taxon>Planctomycetota</taxon>
        <taxon>Planctomycetia</taxon>
        <taxon>Pirellulales</taxon>
        <taxon>Pirellulaceae</taxon>
        <taxon>Stieleria</taxon>
    </lineage>
</organism>
<reference evidence="1 2" key="1">
    <citation type="submission" date="2019-02" db="EMBL/GenBank/DDBJ databases">
        <title>Deep-cultivation of Planctomycetes and their phenomic and genomic characterization uncovers novel biology.</title>
        <authorList>
            <person name="Wiegand S."/>
            <person name="Jogler M."/>
            <person name="Boedeker C."/>
            <person name="Pinto D."/>
            <person name="Vollmers J."/>
            <person name="Rivas-Marin E."/>
            <person name="Kohn T."/>
            <person name="Peeters S.H."/>
            <person name="Heuer A."/>
            <person name="Rast P."/>
            <person name="Oberbeckmann S."/>
            <person name="Bunk B."/>
            <person name="Jeske O."/>
            <person name="Meyerdierks A."/>
            <person name="Storesund J.E."/>
            <person name="Kallscheuer N."/>
            <person name="Luecker S."/>
            <person name="Lage O.M."/>
            <person name="Pohl T."/>
            <person name="Merkel B.J."/>
            <person name="Hornburger P."/>
            <person name="Mueller R.-W."/>
            <person name="Bruemmer F."/>
            <person name="Labrenz M."/>
            <person name="Spormann A.M."/>
            <person name="Op Den Camp H."/>
            <person name="Overmann J."/>
            <person name="Amann R."/>
            <person name="Jetten M.S.M."/>
            <person name="Mascher T."/>
            <person name="Medema M.H."/>
            <person name="Devos D.P."/>
            <person name="Kaster A.-K."/>
            <person name="Ovreas L."/>
            <person name="Rohde M."/>
            <person name="Galperin M.Y."/>
            <person name="Jogler C."/>
        </authorList>
    </citation>
    <scope>NUCLEOTIDE SEQUENCE [LARGE SCALE GENOMIC DNA]</scope>
    <source>
        <strain evidence="1 2">Pla52n</strain>
    </source>
</reference>
<evidence type="ECO:0000313" key="1">
    <source>
        <dbReference type="EMBL" id="TWU05621.1"/>
    </source>
</evidence>
<name>A0A5C6B227_9BACT</name>
<dbReference type="SUPFAM" id="SSF82171">
    <property type="entry name" value="DPP6 N-terminal domain-like"/>
    <property type="match status" value="1"/>
</dbReference>
<gene>
    <name evidence="1" type="ORF">Pla52n_13360</name>
</gene>
<comment type="caution">
    <text evidence="1">The sequence shown here is derived from an EMBL/GenBank/DDBJ whole genome shotgun (WGS) entry which is preliminary data.</text>
</comment>
<dbReference type="EMBL" id="SJPN01000002">
    <property type="protein sequence ID" value="TWU05621.1"/>
    <property type="molecule type" value="Genomic_DNA"/>
</dbReference>
<dbReference type="OrthoDB" id="9802240at2"/>
<dbReference type="Gene3D" id="2.120.10.30">
    <property type="entry name" value="TolB, C-terminal domain"/>
    <property type="match status" value="1"/>
</dbReference>
<dbReference type="InterPro" id="IPR011042">
    <property type="entry name" value="6-blade_b-propeller_TolB-like"/>
</dbReference>
<evidence type="ECO:0000313" key="2">
    <source>
        <dbReference type="Proteomes" id="UP000320176"/>
    </source>
</evidence>
<dbReference type="AlphaFoldDB" id="A0A5C6B227"/>
<accession>A0A5C6B227</accession>
<proteinExistence type="predicted"/>